<dbReference type="OrthoDB" id="2285710at2759"/>
<evidence type="ECO:0000313" key="3">
    <source>
        <dbReference type="Proteomes" id="UP000193560"/>
    </source>
</evidence>
<gene>
    <name evidence="2" type="ORF">BCR42DRAFT_439249</name>
</gene>
<comment type="caution">
    <text evidence="2">The sequence shown here is derived from an EMBL/GenBank/DDBJ whole genome shotgun (WGS) entry which is preliminary data.</text>
</comment>
<dbReference type="InterPro" id="IPR019153">
    <property type="entry name" value="DDRGK_dom-contain"/>
</dbReference>
<dbReference type="AlphaFoldDB" id="A0A1X2IBQ7"/>
<reference evidence="2 3" key="1">
    <citation type="submission" date="2016-07" db="EMBL/GenBank/DDBJ databases">
        <title>Pervasive Adenine N6-methylation of Active Genes in Fungi.</title>
        <authorList>
            <consortium name="DOE Joint Genome Institute"/>
            <person name="Mondo S.J."/>
            <person name="Dannebaum R.O."/>
            <person name="Kuo R.C."/>
            <person name="Labutti K."/>
            <person name="Haridas S."/>
            <person name="Kuo A."/>
            <person name="Salamov A."/>
            <person name="Ahrendt S.R."/>
            <person name="Lipzen A."/>
            <person name="Sullivan W."/>
            <person name="Andreopoulos W.B."/>
            <person name="Clum A."/>
            <person name="Lindquist E."/>
            <person name="Daum C."/>
            <person name="Ramamoorthy G.K."/>
            <person name="Gryganskyi A."/>
            <person name="Culley D."/>
            <person name="Magnuson J.K."/>
            <person name="James T.Y."/>
            <person name="O'Malley M.A."/>
            <person name="Stajich J.E."/>
            <person name="Spatafora J.W."/>
            <person name="Visel A."/>
            <person name="Grigoriev I.V."/>
        </authorList>
    </citation>
    <scope>NUCLEOTIDE SEQUENCE [LARGE SCALE GENOMIC DNA]</scope>
    <source>
        <strain evidence="2 3">NRRL 1336</strain>
    </source>
</reference>
<sequence>MVDIQNLTLHEQDISDDDLDQLYDDTSLDQDAVASDEENNDNAGEGSSTLRIRKVGKKKGEKLRRKEQMRQYREDMNQQHEARRAQDEILDEEYRRRKAEEAIQRADEMEKRRKRQEKMAKQEEKARLAQAKQEEKELVQKQKRFQKYHAKLKARIKDLKVCNVGELAKYLGISAEETDSIIQQLCDSDTDFDLSLWSDDRSTFMFVVLSDYDRVKEYMEQHQGSVKIKEALDDSYLVLGR</sequence>
<keyword evidence="3" id="KW-1185">Reference proteome</keyword>
<feature type="region of interest" description="Disordered" evidence="1">
    <location>
        <begin position="1"/>
        <end position="84"/>
    </location>
</feature>
<evidence type="ECO:0000313" key="2">
    <source>
        <dbReference type="EMBL" id="ORZ13534.1"/>
    </source>
</evidence>
<name>A0A1X2IBQ7_9FUNG</name>
<feature type="compositionally biased region" description="Basic residues" evidence="1">
    <location>
        <begin position="51"/>
        <end position="63"/>
    </location>
</feature>
<dbReference type="STRING" id="90262.A0A1X2IBQ7"/>
<evidence type="ECO:0000256" key="1">
    <source>
        <dbReference type="SAM" id="MobiDB-lite"/>
    </source>
</evidence>
<feature type="compositionally biased region" description="Polar residues" evidence="1">
    <location>
        <begin position="41"/>
        <end position="50"/>
    </location>
</feature>
<feature type="compositionally biased region" description="Basic and acidic residues" evidence="1">
    <location>
        <begin position="64"/>
        <end position="84"/>
    </location>
</feature>
<dbReference type="Proteomes" id="UP000193560">
    <property type="component" value="Unassembled WGS sequence"/>
</dbReference>
<accession>A0A1X2IBQ7</accession>
<evidence type="ECO:0008006" key="4">
    <source>
        <dbReference type="Google" id="ProtNLM"/>
    </source>
</evidence>
<dbReference type="Pfam" id="PF09756">
    <property type="entry name" value="DDRGK"/>
    <property type="match status" value="1"/>
</dbReference>
<feature type="compositionally biased region" description="Acidic residues" evidence="1">
    <location>
        <begin position="14"/>
        <end position="40"/>
    </location>
</feature>
<organism evidence="2 3">
    <name type="scientific">Absidia repens</name>
    <dbReference type="NCBI Taxonomy" id="90262"/>
    <lineage>
        <taxon>Eukaryota</taxon>
        <taxon>Fungi</taxon>
        <taxon>Fungi incertae sedis</taxon>
        <taxon>Mucoromycota</taxon>
        <taxon>Mucoromycotina</taxon>
        <taxon>Mucoromycetes</taxon>
        <taxon>Mucorales</taxon>
        <taxon>Cunninghamellaceae</taxon>
        <taxon>Absidia</taxon>
    </lineage>
</organism>
<protein>
    <recommendedName>
        <fullName evidence="4">DDRGK domain-domain-containing protein</fullName>
    </recommendedName>
</protein>
<dbReference type="EMBL" id="MCGE01000016">
    <property type="protein sequence ID" value="ORZ13534.1"/>
    <property type="molecule type" value="Genomic_DNA"/>
</dbReference>
<proteinExistence type="predicted"/>